<evidence type="ECO:0000256" key="1">
    <source>
        <dbReference type="SAM" id="Coils"/>
    </source>
</evidence>
<evidence type="ECO:0000313" key="5">
    <source>
        <dbReference type="Proteomes" id="UP001210770"/>
    </source>
</evidence>
<evidence type="ECO:0000256" key="2">
    <source>
        <dbReference type="SAM" id="SignalP"/>
    </source>
</evidence>
<feature type="domain" description="PRC-barrel" evidence="3">
    <location>
        <begin position="281"/>
        <end position="361"/>
    </location>
</feature>
<proteinExistence type="predicted"/>
<dbReference type="InterPro" id="IPR027275">
    <property type="entry name" value="PRC-brl_dom"/>
</dbReference>
<dbReference type="Gene3D" id="2.30.30.240">
    <property type="entry name" value="PRC-barrel domain"/>
    <property type="match status" value="2"/>
</dbReference>
<evidence type="ECO:0000259" key="3">
    <source>
        <dbReference type="Pfam" id="PF05239"/>
    </source>
</evidence>
<accession>A0AAX3LRZ8</accession>
<organism evidence="4 5">
    <name type="scientific">Sulfitobacter faviae</name>
    <dbReference type="NCBI Taxonomy" id="1775881"/>
    <lineage>
        <taxon>Bacteria</taxon>
        <taxon>Pseudomonadati</taxon>
        <taxon>Pseudomonadota</taxon>
        <taxon>Alphaproteobacteria</taxon>
        <taxon>Rhodobacterales</taxon>
        <taxon>Roseobacteraceae</taxon>
        <taxon>Sulfitobacter</taxon>
    </lineage>
</organism>
<keyword evidence="2" id="KW-0732">Signal</keyword>
<dbReference type="PANTHER" id="PTHR36505">
    <property type="entry name" value="BLR1072 PROTEIN"/>
    <property type="match status" value="1"/>
</dbReference>
<dbReference type="InterPro" id="IPR011033">
    <property type="entry name" value="PRC_barrel-like_sf"/>
</dbReference>
<dbReference type="RefSeq" id="WP_271689347.1">
    <property type="nucleotide sequence ID" value="NZ_CP116423.1"/>
</dbReference>
<feature type="domain" description="PRC-barrel" evidence="3">
    <location>
        <begin position="36"/>
        <end position="130"/>
    </location>
</feature>
<dbReference type="SUPFAM" id="SSF50346">
    <property type="entry name" value="PRC-barrel domain"/>
    <property type="match status" value="2"/>
</dbReference>
<feature type="signal peptide" evidence="2">
    <location>
        <begin position="1"/>
        <end position="20"/>
    </location>
</feature>
<keyword evidence="1" id="KW-0175">Coiled coil</keyword>
<evidence type="ECO:0000313" key="4">
    <source>
        <dbReference type="EMBL" id="WCE71172.1"/>
    </source>
</evidence>
<reference evidence="4" key="1">
    <citation type="submission" date="2023-01" db="EMBL/GenBank/DDBJ databases">
        <title>Comparative genomic analysis of cold water coral derived Sulfitobacter faviae: insights into their metabolism and habitat adaptation.</title>
        <authorList>
            <person name="Guo Y."/>
            <person name="Lin S."/>
            <person name="Huang Z."/>
            <person name="Tang K."/>
            <person name="Wang X."/>
        </authorList>
    </citation>
    <scope>NUCLEOTIDE SEQUENCE</scope>
    <source>
        <strain evidence="4">SCSIO W_1865</strain>
    </source>
</reference>
<dbReference type="EMBL" id="CP116423">
    <property type="protein sequence ID" value="WCE71172.1"/>
    <property type="molecule type" value="Genomic_DNA"/>
</dbReference>
<feature type="coiled-coil region" evidence="1">
    <location>
        <begin position="172"/>
        <end position="243"/>
    </location>
</feature>
<name>A0AAX3LRZ8_9RHOB</name>
<dbReference type="AlphaFoldDB" id="A0AAX3LRZ8"/>
<dbReference type="Pfam" id="PF05239">
    <property type="entry name" value="PRC"/>
    <property type="match status" value="2"/>
</dbReference>
<sequence>MKRFLSTTAIVLTMTGTAFADAHSEGFGNVAVEQTDFLASDLIGMRIYNSEAEVDAATPVADGAEQEWDDIGEINDIIVSQDGEVTAVILGIGGFLGMGERDVSISMDKIRILNDEGGERFLVVNTSKEMLEQAPEFERPMMDGERMEGDAMNETDANVTVINGETEAEEMANDVEAETEEMANDVEAETEELAQDTENAAENLEAETEEMANDVEAESEEMAQEAETMMENAEAETEEAVNEAEANTTVITGDETVERELLPRPEVEREGYANAEAEMIEQMSAEDLEGSYVYGANDETVGEIDSLLIGDNGQIDRVVINVGGFLGLGEKPVAVTFDELQVLQNVEGDDVRIYIDSTEERLESQPEYQGD</sequence>
<dbReference type="Proteomes" id="UP001210770">
    <property type="component" value="Chromosome"/>
</dbReference>
<protein>
    <submittedName>
        <fullName evidence="4">PRC-barrel domain-containing protein</fullName>
    </submittedName>
</protein>
<gene>
    <name evidence="4" type="ORF">PL336_04810</name>
</gene>
<dbReference type="PANTHER" id="PTHR36505:SF1">
    <property type="entry name" value="BLR1072 PROTEIN"/>
    <property type="match status" value="1"/>
</dbReference>
<feature type="chain" id="PRO_5043332095" evidence="2">
    <location>
        <begin position="21"/>
        <end position="371"/>
    </location>
</feature>